<protein>
    <recommendedName>
        <fullName evidence="5">Protein-lysine N-methyltransferase EFM5</fullName>
        <ecNumber evidence="5">2.1.1.-</ecNumber>
    </recommendedName>
    <alternativeName>
        <fullName evidence="5">Elongation factor methyltransferase 5</fullName>
    </alternativeName>
</protein>
<evidence type="ECO:0000256" key="5">
    <source>
        <dbReference type="HAMAP-Rule" id="MF_03187"/>
    </source>
</evidence>
<keyword evidence="4 5" id="KW-0808">Transferase</keyword>
<reference evidence="6" key="1">
    <citation type="submission" date="2010-05" db="EMBL/GenBank/DDBJ databases">
        <title>The Genome Sequence of Magnaporthe poae strain ATCC 64411.</title>
        <authorList>
            <consortium name="The Broad Institute Genome Sequencing Platform"/>
            <consortium name="Broad Institute Genome Sequencing Center for Infectious Disease"/>
            <person name="Ma L.-J."/>
            <person name="Dead R."/>
            <person name="Young S."/>
            <person name="Zeng Q."/>
            <person name="Koehrsen M."/>
            <person name="Alvarado L."/>
            <person name="Berlin A."/>
            <person name="Chapman S.B."/>
            <person name="Chen Z."/>
            <person name="Freedman E."/>
            <person name="Gellesch M."/>
            <person name="Goldberg J."/>
            <person name="Griggs A."/>
            <person name="Gujja S."/>
            <person name="Heilman E.R."/>
            <person name="Heiman D."/>
            <person name="Hepburn T."/>
            <person name="Howarth C."/>
            <person name="Jen D."/>
            <person name="Larson L."/>
            <person name="Mehta T."/>
            <person name="Neiman D."/>
            <person name="Pearson M."/>
            <person name="Roberts A."/>
            <person name="Saif S."/>
            <person name="Shea T."/>
            <person name="Shenoy N."/>
            <person name="Sisk P."/>
            <person name="Stolte C."/>
            <person name="Sykes S."/>
            <person name="Walk T."/>
            <person name="White J."/>
            <person name="Yandava C."/>
            <person name="Haas B."/>
            <person name="Nusbaum C."/>
            <person name="Birren B."/>
        </authorList>
    </citation>
    <scope>NUCLEOTIDE SEQUENCE</scope>
    <source>
        <strain evidence="6">ATCC 64411</strain>
    </source>
</reference>
<dbReference type="HAMAP" id="MF_03187">
    <property type="entry name" value="Methyltr_EFM5"/>
    <property type="match status" value="1"/>
</dbReference>
<evidence type="ECO:0000256" key="4">
    <source>
        <dbReference type="ARBA" id="ARBA00022679"/>
    </source>
</evidence>
<dbReference type="InterPro" id="IPR041370">
    <property type="entry name" value="Mlase_EEF1AKMT1/ZCCHC4"/>
</dbReference>
<dbReference type="STRING" id="644358.A0A0C4EFG6"/>
<reference evidence="6" key="3">
    <citation type="submission" date="2011-03" db="EMBL/GenBank/DDBJ databases">
        <title>Annotation of Magnaporthe poae ATCC 64411.</title>
        <authorList>
            <person name="Ma L.-J."/>
            <person name="Dead R."/>
            <person name="Young S.K."/>
            <person name="Zeng Q."/>
            <person name="Gargeya S."/>
            <person name="Fitzgerald M."/>
            <person name="Haas B."/>
            <person name="Abouelleil A."/>
            <person name="Alvarado L."/>
            <person name="Arachchi H.M."/>
            <person name="Berlin A."/>
            <person name="Brown A."/>
            <person name="Chapman S.B."/>
            <person name="Chen Z."/>
            <person name="Dunbar C."/>
            <person name="Freedman E."/>
            <person name="Gearin G."/>
            <person name="Gellesch M."/>
            <person name="Goldberg J."/>
            <person name="Griggs A."/>
            <person name="Gujja S."/>
            <person name="Heiman D."/>
            <person name="Howarth C."/>
            <person name="Larson L."/>
            <person name="Lui A."/>
            <person name="MacDonald P.J.P."/>
            <person name="Mehta T."/>
            <person name="Montmayeur A."/>
            <person name="Murphy C."/>
            <person name="Neiman D."/>
            <person name="Pearson M."/>
            <person name="Priest M."/>
            <person name="Roberts A."/>
            <person name="Saif S."/>
            <person name="Shea T."/>
            <person name="Shenoy N."/>
            <person name="Sisk P."/>
            <person name="Stolte C."/>
            <person name="Sykes S."/>
            <person name="Yandava C."/>
            <person name="Wortman J."/>
            <person name="Nusbaum C."/>
            <person name="Birren B."/>
        </authorList>
    </citation>
    <scope>NUCLEOTIDE SEQUENCE</scope>
    <source>
        <strain evidence="6">ATCC 64411</strain>
    </source>
</reference>
<comment type="subcellular location">
    <subcellularLocation>
        <location evidence="1 5">Cytoplasm</location>
    </subcellularLocation>
</comment>
<reference evidence="7" key="5">
    <citation type="submission" date="2015-06" db="UniProtKB">
        <authorList>
            <consortium name="EnsemblFungi"/>
        </authorList>
    </citation>
    <scope>IDENTIFICATION</scope>
    <source>
        <strain evidence="7">ATCC 64411</strain>
    </source>
</reference>
<dbReference type="EnsemblFungi" id="MAPG_11513T0">
    <property type="protein sequence ID" value="MAPG_11513T0"/>
    <property type="gene ID" value="MAPG_11513"/>
</dbReference>
<dbReference type="AlphaFoldDB" id="A0A0C4EFG6"/>
<dbReference type="eggNOG" id="KOG3350">
    <property type="taxonomic scope" value="Eukaryota"/>
</dbReference>
<organism evidence="7 8">
    <name type="scientific">Magnaporthiopsis poae (strain ATCC 64411 / 73-15)</name>
    <name type="common">Kentucky bluegrass fungus</name>
    <name type="synonym">Magnaporthe poae</name>
    <dbReference type="NCBI Taxonomy" id="644358"/>
    <lineage>
        <taxon>Eukaryota</taxon>
        <taxon>Fungi</taxon>
        <taxon>Dikarya</taxon>
        <taxon>Ascomycota</taxon>
        <taxon>Pezizomycotina</taxon>
        <taxon>Sordariomycetes</taxon>
        <taxon>Sordariomycetidae</taxon>
        <taxon>Magnaporthales</taxon>
        <taxon>Magnaporthaceae</taxon>
        <taxon>Magnaporthiopsis</taxon>
    </lineage>
</organism>
<dbReference type="PANTHER" id="PTHR13200:SF0">
    <property type="entry name" value="EEF1A LYSINE METHYLTRANSFERASE 1"/>
    <property type="match status" value="1"/>
</dbReference>
<dbReference type="VEuPathDB" id="FungiDB:MAPG_11513"/>
<dbReference type="PANTHER" id="PTHR13200">
    <property type="entry name" value="EEF1A LYSINE METHYLTRANSFERASE 1"/>
    <property type="match status" value="1"/>
</dbReference>
<comment type="similarity">
    <text evidence="5">Belongs to the class I-like SAM-binding methyltransferase superfamily. EFM5 family.</text>
</comment>
<reference evidence="7" key="4">
    <citation type="journal article" date="2015" name="G3 (Bethesda)">
        <title>Genome sequences of three phytopathogenic species of the Magnaporthaceae family of fungi.</title>
        <authorList>
            <person name="Okagaki L.H."/>
            <person name="Nunes C.C."/>
            <person name="Sailsbery J."/>
            <person name="Clay B."/>
            <person name="Brown D."/>
            <person name="John T."/>
            <person name="Oh Y."/>
            <person name="Young N."/>
            <person name="Fitzgerald M."/>
            <person name="Haas B.J."/>
            <person name="Zeng Q."/>
            <person name="Young S."/>
            <person name="Adiconis X."/>
            <person name="Fan L."/>
            <person name="Levin J.Z."/>
            <person name="Mitchell T.K."/>
            <person name="Okubara P.A."/>
            <person name="Farman M.L."/>
            <person name="Kohn L.M."/>
            <person name="Birren B."/>
            <person name="Ma L.-J."/>
            <person name="Dean R.A."/>
        </authorList>
    </citation>
    <scope>NUCLEOTIDE SEQUENCE</scope>
    <source>
        <strain evidence="7">ATCC 64411 / 73-15</strain>
    </source>
</reference>
<evidence type="ECO:0000256" key="2">
    <source>
        <dbReference type="ARBA" id="ARBA00022490"/>
    </source>
</evidence>
<dbReference type="OrthoDB" id="206354at2759"/>
<evidence type="ECO:0000313" key="6">
    <source>
        <dbReference type="EMBL" id="KLU92568.1"/>
    </source>
</evidence>
<gene>
    <name evidence="5" type="primary">EFM5</name>
    <name evidence="6" type="ORF">MAPG_11513</name>
</gene>
<name>A0A0C4EFG6_MAGP6</name>
<evidence type="ECO:0000256" key="1">
    <source>
        <dbReference type="ARBA" id="ARBA00004496"/>
    </source>
</evidence>
<evidence type="ECO:0000313" key="8">
    <source>
        <dbReference type="Proteomes" id="UP000011715"/>
    </source>
</evidence>
<evidence type="ECO:0000313" key="7">
    <source>
        <dbReference type="EnsemblFungi" id="MAPG_11513T0"/>
    </source>
</evidence>
<keyword evidence="3 5" id="KW-0489">Methyltransferase</keyword>
<dbReference type="Proteomes" id="UP000011715">
    <property type="component" value="Unassembled WGS sequence"/>
</dbReference>
<dbReference type="EC" id="2.1.1.-" evidence="5"/>
<keyword evidence="8" id="KW-1185">Reference proteome</keyword>
<reference evidence="8" key="2">
    <citation type="submission" date="2010-05" db="EMBL/GenBank/DDBJ databases">
        <title>The genome sequence of Magnaporthe poae strain ATCC 64411.</title>
        <authorList>
            <person name="Ma L.-J."/>
            <person name="Dead R."/>
            <person name="Young S."/>
            <person name="Zeng Q."/>
            <person name="Koehrsen M."/>
            <person name="Alvarado L."/>
            <person name="Berlin A."/>
            <person name="Chapman S.B."/>
            <person name="Chen Z."/>
            <person name="Freedman E."/>
            <person name="Gellesch M."/>
            <person name="Goldberg J."/>
            <person name="Griggs A."/>
            <person name="Gujja S."/>
            <person name="Heilman E.R."/>
            <person name="Heiman D."/>
            <person name="Hepburn T."/>
            <person name="Howarth C."/>
            <person name="Jen D."/>
            <person name="Larson L."/>
            <person name="Mehta T."/>
            <person name="Neiman D."/>
            <person name="Pearson M."/>
            <person name="Roberts A."/>
            <person name="Saif S."/>
            <person name="Shea T."/>
            <person name="Shenoy N."/>
            <person name="Sisk P."/>
            <person name="Stolte C."/>
            <person name="Sykes S."/>
            <person name="Walk T."/>
            <person name="White J."/>
            <person name="Yandava C."/>
            <person name="Haas B."/>
            <person name="Nusbaum C."/>
            <person name="Birren B."/>
        </authorList>
    </citation>
    <scope>NUCLEOTIDE SEQUENCE [LARGE SCALE GENOMIC DNA]</scope>
    <source>
        <strain evidence="8">ATCC 64411 / 73-15</strain>
    </source>
</reference>
<comment type="function">
    <text evidence="5">S-adenosyl-L-methionine-dependent protein-lysine N-methyltransferase that trimethylates elongation factor 1-alpha at 'Lys-79'.</text>
</comment>
<dbReference type="EMBL" id="GL876982">
    <property type="protein sequence ID" value="KLU92568.1"/>
    <property type="molecule type" value="Genomic_DNA"/>
</dbReference>
<dbReference type="EMBL" id="ADBL01002837">
    <property type="status" value="NOT_ANNOTATED_CDS"/>
    <property type="molecule type" value="Genomic_DNA"/>
</dbReference>
<dbReference type="InterPro" id="IPR019369">
    <property type="entry name" value="Efm5/EEF1AKMT1"/>
</dbReference>
<keyword evidence="2 5" id="KW-0963">Cytoplasm</keyword>
<dbReference type="Pfam" id="PF10237">
    <property type="entry name" value="N6-adenineMlase"/>
    <property type="match status" value="1"/>
</dbReference>
<dbReference type="GO" id="GO:0005737">
    <property type="term" value="C:cytoplasm"/>
    <property type="evidence" value="ECO:0007669"/>
    <property type="project" value="UniProtKB-SubCell"/>
</dbReference>
<dbReference type="GO" id="GO:0016279">
    <property type="term" value="F:protein-lysine N-methyltransferase activity"/>
    <property type="evidence" value="ECO:0007669"/>
    <property type="project" value="UniProtKB-UniRule"/>
</dbReference>
<accession>A0A0C4EFG6</accession>
<proteinExistence type="inferred from homology"/>
<evidence type="ECO:0000256" key="3">
    <source>
        <dbReference type="ARBA" id="ARBA00022603"/>
    </source>
</evidence>
<dbReference type="GO" id="GO:0032259">
    <property type="term" value="P:methylation"/>
    <property type="evidence" value="ECO:0007669"/>
    <property type="project" value="UniProtKB-KW"/>
</dbReference>
<dbReference type="OMA" id="CNFRPEH"/>
<sequence length="249" mass="27969">MGLSEDFDDEPITLSSHALDALTSFYADRDALKAKFEDLRDSAERRQEKPLSIAAFAEDWQESQFWYSDETASTIAEALLDGCTENSTIAAVSAPSVFVALKNALAARGEDEPKPRLVLLEHDSRFAVFPEYVFYDCNQPLKLPDDLKGACDRIACDPPFLNEDCQTKEATTIQWLARPRSQSPNDPSPAARVVLCTGERMQDLVTTTRLYGDVGGLRTTTFRPQHASKLSNDFYCYANFECTAWQWRD</sequence>